<dbReference type="Proteomes" id="UP000440694">
    <property type="component" value="Unassembled WGS sequence"/>
</dbReference>
<dbReference type="EMBL" id="WMBQ01000002">
    <property type="protein sequence ID" value="MTD95275.1"/>
    <property type="molecule type" value="Genomic_DNA"/>
</dbReference>
<keyword evidence="1" id="KW-1133">Transmembrane helix</keyword>
<evidence type="ECO:0000313" key="2">
    <source>
        <dbReference type="EMBL" id="MTD95275.1"/>
    </source>
</evidence>
<protein>
    <submittedName>
        <fullName evidence="2">Uncharacterized protein</fullName>
    </submittedName>
</protein>
<keyword evidence="3" id="KW-1185">Reference proteome</keyword>
<keyword evidence="1" id="KW-0472">Membrane</keyword>
<feature type="transmembrane region" description="Helical" evidence="1">
    <location>
        <begin position="31"/>
        <end position="50"/>
    </location>
</feature>
<organism evidence="2 3">
    <name type="scientific">Hyphomicrobium album</name>
    <dbReference type="NCBI Taxonomy" id="2665159"/>
    <lineage>
        <taxon>Bacteria</taxon>
        <taxon>Pseudomonadati</taxon>
        <taxon>Pseudomonadota</taxon>
        <taxon>Alphaproteobacteria</taxon>
        <taxon>Hyphomicrobiales</taxon>
        <taxon>Hyphomicrobiaceae</taxon>
        <taxon>Hyphomicrobium</taxon>
    </lineage>
</organism>
<evidence type="ECO:0000313" key="3">
    <source>
        <dbReference type="Proteomes" id="UP000440694"/>
    </source>
</evidence>
<evidence type="ECO:0000256" key="1">
    <source>
        <dbReference type="SAM" id="Phobius"/>
    </source>
</evidence>
<comment type="caution">
    <text evidence="2">The sequence shown here is derived from an EMBL/GenBank/DDBJ whole genome shotgun (WGS) entry which is preliminary data.</text>
</comment>
<accession>A0A6I3KHU9</accession>
<sequence>MTEALKLVASEYASVCIDKVESVARSHDRHWWAGVGLYLWTAFLFGNVVGEMWRLFGTPMA</sequence>
<gene>
    <name evidence="2" type="ORF">GIW81_13125</name>
</gene>
<name>A0A6I3KHU9_9HYPH</name>
<dbReference type="AlphaFoldDB" id="A0A6I3KHU9"/>
<reference evidence="2 3" key="1">
    <citation type="submission" date="2019-11" db="EMBL/GenBank/DDBJ databases">
        <title>Identification of a novel strain.</title>
        <authorList>
            <person name="Xu Q."/>
            <person name="Wang G."/>
        </authorList>
    </citation>
    <scope>NUCLEOTIDE SEQUENCE [LARGE SCALE GENOMIC DNA]</scope>
    <source>
        <strain evidence="3">xq</strain>
    </source>
</reference>
<dbReference type="RefSeq" id="WP_154739837.1">
    <property type="nucleotide sequence ID" value="NZ_WMBQ01000002.1"/>
</dbReference>
<proteinExistence type="predicted"/>
<keyword evidence="1" id="KW-0812">Transmembrane</keyword>